<keyword evidence="5 9" id="KW-0297">G-protein coupled receptor</keyword>
<evidence type="ECO:0000256" key="9">
    <source>
        <dbReference type="RuleBase" id="RU000688"/>
    </source>
</evidence>
<accession>A0A8J6BCQ1</accession>
<keyword evidence="4 10" id="KW-1133">Transmembrane helix</keyword>
<keyword evidence="13" id="KW-1185">Reference proteome</keyword>
<feature type="transmembrane region" description="Helical" evidence="10">
    <location>
        <begin position="43"/>
        <end position="63"/>
    </location>
</feature>
<feature type="transmembrane region" description="Helical" evidence="10">
    <location>
        <begin position="83"/>
        <end position="104"/>
    </location>
</feature>
<dbReference type="Gene3D" id="1.20.1070.10">
    <property type="entry name" value="Rhodopsin 7-helix transmembrane proteins"/>
    <property type="match status" value="1"/>
</dbReference>
<evidence type="ECO:0000256" key="6">
    <source>
        <dbReference type="ARBA" id="ARBA00023136"/>
    </source>
</evidence>
<dbReference type="PROSITE" id="PS50262">
    <property type="entry name" value="G_PROTEIN_RECEP_F1_2"/>
    <property type="match status" value="1"/>
</dbReference>
<dbReference type="InterPro" id="IPR000276">
    <property type="entry name" value="GPCR_Rhodpsn"/>
</dbReference>
<keyword evidence="7 9" id="KW-0675">Receptor</keyword>
<evidence type="ECO:0000256" key="2">
    <source>
        <dbReference type="ARBA" id="ARBA00022475"/>
    </source>
</evidence>
<protein>
    <recommendedName>
        <fullName evidence="11">G-protein coupled receptors family 1 profile domain-containing protein</fullName>
    </recommendedName>
</protein>
<reference evidence="12" key="1">
    <citation type="thesis" date="2020" institute="ProQuest LLC" country="789 East Eisenhower Parkway, Ann Arbor, MI, USA">
        <title>Comparative Genomics and Chromosome Evolution.</title>
        <authorList>
            <person name="Mudd A.B."/>
        </authorList>
    </citation>
    <scope>NUCLEOTIDE SEQUENCE</scope>
    <source>
        <strain evidence="12">HN-11 Male</strain>
        <tissue evidence="12">Kidney and liver</tissue>
    </source>
</reference>
<dbReference type="PRINTS" id="PR01904">
    <property type="entry name" value="GPR40FAMILY"/>
</dbReference>
<dbReference type="GO" id="GO:0004930">
    <property type="term" value="F:G protein-coupled receptor activity"/>
    <property type="evidence" value="ECO:0007669"/>
    <property type="project" value="UniProtKB-KW"/>
</dbReference>
<evidence type="ECO:0000256" key="5">
    <source>
        <dbReference type="ARBA" id="ARBA00023040"/>
    </source>
</evidence>
<dbReference type="EMBL" id="WNTK01002974">
    <property type="protein sequence ID" value="KAG9465486.1"/>
    <property type="molecule type" value="Genomic_DNA"/>
</dbReference>
<evidence type="ECO:0000256" key="7">
    <source>
        <dbReference type="ARBA" id="ARBA00023170"/>
    </source>
</evidence>
<dbReference type="InterPro" id="IPR017452">
    <property type="entry name" value="GPCR_Rhodpsn_7TM"/>
</dbReference>
<gene>
    <name evidence="12" type="ORF">GDO78_018209</name>
</gene>
<feature type="transmembrane region" description="Helical" evidence="10">
    <location>
        <begin position="125"/>
        <end position="147"/>
    </location>
</feature>
<dbReference type="Pfam" id="PF00001">
    <property type="entry name" value="7tm_1"/>
    <property type="match status" value="1"/>
</dbReference>
<feature type="transmembrane region" description="Helical" evidence="10">
    <location>
        <begin position="254"/>
        <end position="272"/>
    </location>
</feature>
<dbReference type="InterPro" id="IPR013312">
    <property type="entry name" value="GPR40-rel_orph"/>
</dbReference>
<keyword evidence="6 10" id="KW-0472">Membrane</keyword>
<dbReference type="Proteomes" id="UP000770717">
    <property type="component" value="Unassembled WGS sequence"/>
</dbReference>
<dbReference type="GO" id="GO:0005886">
    <property type="term" value="C:plasma membrane"/>
    <property type="evidence" value="ECO:0007669"/>
    <property type="project" value="UniProtKB-SubCell"/>
</dbReference>
<feature type="transmembrane region" description="Helical" evidence="10">
    <location>
        <begin position="179"/>
        <end position="202"/>
    </location>
</feature>
<feature type="transmembrane region" description="Helical" evidence="10">
    <location>
        <begin position="12"/>
        <end position="34"/>
    </location>
</feature>
<dbReference type="SUPFAM" id="SSF81321">
    <property type="entry name" value="Family A G protein-coupled receptor-like"/>
    <property type="match status" value="1"/>
</dbReference>
<feature type="domain" description="G-protein coupled receptors family 1 profile" evidence="11">
    <location>
        <begin position="24"/>
        <end position="269"/>
    </location>
</feature>
<evidence type="ECO:0000313" key="13">
    <source>
        <dbReference type="Proteomes" id="UP000770717"/>
    </source>
</evidence>
<comment type="similarity">
    <text evidence="9">Belongs to the G-protein coupled receptor 1 family.</text>
</comment>
<dbReference type="OrthoDB" id="5961208at2759"/>
<evidence type="ECO:0000256" key="4">
    <source>
        <dbReference type="ARBA" id="ARBA00022989"/>
    </source>
</evidence>
<evidence type="ECO:0000256" key="8">
    <source>
        <dbReference type="ARBA" id="ARBA00023224"/>
    </source>
</evidence>
<dbReference type="AlphaFoldDB" id="A0A8J6BCQ1"/>
<evidence type="ECO:0000256" key="1">
    <source>
        <dbReference type="ARBA" id="ARBA00004651"/>
    </source>
</evidence>
<comment type="subcellular location">
    <subcellularLocation>
        <location evidence="1">Cell membrane</location>
        <topology evidence="1">Multi-pass membrane protein</topology>
    </subcellularLocation>
</comment>
<evidence type="ECO:0000256" key="10">
    <source>
        <dbReference type="SAM" id="Phobius"/>
    </source>
</evidence>
<dbReference type="PANTHER" id="PTHR45822">
    <property type="entry name" value="FREE FATTY ACID RECEPTOR 2-RELATED"/>
    <property type="match status" value="1"/>
</dbReference>
<organism evidence="12 13">
    <name type="scientific">Eleutherodactylus coqui</name>
    <name type="common">Puerto Rican coqui</name>
    <dbReference type="NCBI Taxonomy" id="57060"/>
    <lineage>
        <taxon>Eukaryota</taxon>
        <taxon>Metazoa</taxon>
        <taxon>Chordata</taxon>
        <taxon>Craniata</taxon>
        <taxon>Vertebrata</taxon>
        <taxon>Euteleostomi</taxon>
        <taxon>Amphibia</taxon>
        <taxon>Batrachia</taxon>
        <taxon>Anura</taxon>
        <taxon>Neobatrachia</taxon>
        <taxon>Hyloidea</taxon>
        <taxon>Eleutherodactylidae</taxon>
        <taxon>Eleutherodactylinae</taxon>
        <taxon>Eleutherodactylus</taxon>
        <taxon>Eleutherodactylus</taxon>
    </lineage>
</organism>
<dbReference type="PROSITE" id="PS00237">
    <property type="entry name" value="G_PROTEIN_RECEP_F1_1"/>
    <property type="match status" value="1"/>
</dbReference>
<dbReference type="GO" id="GO:0071398">
    <property type="term" value="P:cellular response to fatty acid"/>
    <property type="evidence" value="ECO:0007669"/>
    <property type="project" value="TreeGrafter"/>
</dbReference>
<proteinExistence type="inferred from homology"/>
<keyword evidence="3 9" id="KW-0812">Transmembrane</keyword>
<dbReference type="PRINTS" id="PR00237">
    <property type="entry name" value="GPCRRHODOPSN"/>
</dbReference>
<evidence type="ECO:0000256" key="3">
    <source>
        <dbReference type="ARBA" id="ARBA00022692"/>
    </source>
</evidence>
<name>A0A8J6BCQ1_ELECQ</name>
<comment type="caution">
    <text evidence="12">The sequence shown here is derived from an EMBL/GenBank/DDBJ whole genome shotgun (WGS) entry which is preliminary data.</text>
</comment>
<dbReference type="PANTHER" id="PTHR45822:SF5">
    <property type="entry name" value="FREE FATTY ACID RECEPTOR 2"/>
    <property type="match status" value="1"/>
</dbReference>
<evidence type="ECO:0000259" key="11">
    <source>
        <dbReference type="PROSITE" id="PS50262"/>
    </source>
</evidence>
<evidence type="ECO:0000313" key="12">
    <source>
        <dbReference type="EMBL" id="KAG9465486.1"/>
    </source>
</evidence>
<keyword evidence="2" id="KW-1003">Cell membrane</keyword>
<feature type="transmembrane region" description="Helical" evidence="10">
    <location>
        <begin position="214"/>
        <end position="234"/>
    </location>
</feature>
<keyword evidence="8 9" id="KW-0807">Transducer</keyword>
<dbReference type="CDD" id="cd15170">
    <property type="entry name" value="7tmA_FFAR2_FFAR3"/>
    <property type="match status" value="1"/>
</dbReference>
<sequence length="329" mass="37636">MSSATYTPLVLFVYILIFVTGVPSNLLACHTFLVKVRQKPSPIVLFLLNLTISDLLFLFILPFRMVEAASDMTWPMPHFLCPIAVWVYYCSIYISTLFLTAVSVERYLGVAYPMKFKVNRKTVHAIWTCGLIWGFSALNVSVTFIVITVLPSNESQQGQCYQNFSAEQMKMLMPLRLEVSLLLFCIPFMITIFCYFNFIRLLLSMTKTSRKKKYRAMCLAVATLFNFTLCFAPYNISHIVGFVQNKIPGWRVYALLLTTLNASIDPIIFYYSSTAVQRAFLKFLEGIKKKLHIRDADETPMELSQLSDTRTSCNNHGTSVSHLKNIYDV</sequence>